<dbReference type="PANTHER" id="PTHR21707">
    <property type="entry name" value="FLAGELLUM-ASSOCIATED COILED-COIL DOMAIN-CONTAINING PROTEIN 1"/>
    <property type="match status" value="1"/>
</dbReference>
<evidence type="ECO:0000256" key="1">
    <source>
        <dbReference type="SAM" id="Coils"/>
    </source>
</evidence>
<dbReference type="InterPro" id="IPR026674">
    <property type="entry name" value="FLACC1"/>
</dbReference>
<dbReference type="PANTHER" id="PTHR21707:SF42">
    <property type="entry name" value="FLAGELLUM-ASSOCIATED COILED-COIL DOMAIN-CONTAINING PROTEIN 1"/>
    <property type="match status" value="1"/>
</dbReference>
<protein>
    <submittedName>
        <fullName evidence="2">DgyrCDS7717</fullName>
    </submittedName>
</protein>
<accession>A0A7I8VUG8</accession>
<feature type="coiled-coil region" evidence="1">
    <location>
        <begin position="73"/>
        <end position="213"/>
    </location>
</feature>
<dbReference type="OrthoDB" id="10013155at2759"/>
<dbReference type="GO" id="GO:0005737">
    <property type="term" value="C:cytoplasm"/>
    <property type="evidence" value="ECO:0007669"/>
    <property type="project" value="TreeGrafter"/>
</dbReference>
<feature type="coiled-coil region" evidence="1">
    <location>
        <begin position="11"/>
        <end position="38"/>
    </location>
</feature>
<organism evidence="2 3">
    <name type="scientific">Dimorphilus gyrociliatus</name>
    <dbReference type="NCBI Taxonomy" id="2664684"/>
    <lineage>
        <taxon>Eukaryota</taxon>
        <taxon>Metazoa</taxon>
        <taxon>Spiralia</taxon>
        <taxon>Lophotrochozoa</taxon>
        <taxon>Annelida</taxon>
        <taxon>Polychaeta</taxon>
        <taxon>Polychaeta incertae sedis</taxon>
        <taxon>Dinophilidae</taxon>
        <taxon>Dimorphilus</taxon>
    </lineage>
</organism>
<dbReference type="EMBL" id="CAJFCJ010000009">
    <property type="protein sequence ID" value="CAD5119072.1"/>
    <property type="molecule type" value="Genomic_DNA"/>
</dbReference>
<evidence type="ECO:0000313" key="3">
    <source>
        <dbReference type="Proteomes" id="UP000549394"/>
    </source>
</evidence>
<dbReference type="Proteomes" id="UP000549394">
    <property type="component" value="Unassembled WGS sequence"/>
</dbReference>
<evidence type="ECO:0000313" key="2">
    <source>
        <dbReference type="EMBL" id="CAD5119072.1"/>
    </source>
</evidence>
<sequence>MSYIRYRDSLIADLQQQVNDLTLALEEERLNHKQTKDKAAEILRGNLEKFLEEKSEDMKEISYNHQKERDQMKEDYDIKLRNLRRTMDETKNKLTAEIEFLNGAFESYKSQLSNDLYYKSEKKENELKSRLIKEKEEQIDELKTKLYNEKAVEKADLIQKHKKETLQIRKEHKRELEALTRKYSNAAEDKQLLRSTEEDLSQLKDELLISKENHNSVCKQLAEITDELAKTKFELLGYEKNFAEKVGVVDDQYRKKVEQLIEENVELRKRYADKCAKLSEERMSVEKLEKEKLKYAKENMRLKIEHQKQLELALSSEKQEKSKVEEEDDDAYSGFAKYAVFP</sequence>
<feature type="coiled-coil region" evidence="1">
    <location>
        <begin position="250"/>
        <end position="327"/>
    </location>
</feature>
<keyword evidence="3" id="KW-1185">Reference proteome</keyword>
<comment type="caution">
    <text evidence="2">The sequence shown here is derived from an EMBL/GenBank/DDBJ whole genome shotgun (WGS) entry which is preliminary data.</text>
</comment>
<dbReference type="AlphaFoldDB" id="A0A7I8VUG8"/>
<gene>
    <name evidence="2" type="ORF">DGYR_LOCUS7361</name>
</gene>
<name>A0A7I8VUG8_9ANNE</name>
<keyword evidence="1" id="KW-0175">Coiled coil</keyword>
<proteinExistence type="predicted"/>
<reference evidence="2 3" key="1">
    <citation type="submission" date="2020-08" db="EMBL/GenBank/DDBJ databases">
        <authorList>
            <person name="Hejnol A."/>
        </authorList>
    </citation>
    <scope>NUCLEOTIDE SEQUENCE [LARGE SCALE GENOMIC DNA]</scope>
</reference>